<evidence type="ECO:0000313" key="4">
    <source>
        <dbReference type="Proteomes" id="UP000515135"/>
    </source>
</evidence>
<dbReference type="Pfam" id="PF00754">
    <property type="entry name" value="F5_F8_type_C"/>
    <property type="match status" value="1"/>
</dbReference>
<name>A0A6P4YE00_BRABE</name>
<dbReference type="AlphaFoldDB" id="A0A6P4YE00"/>
<evidence type="ECO:0000313" key="5">
    <source>
        <dbReference type="RefSeq" id="XP_019616992.1"/>
    </source>
</evidence>
<dbReference type="PROSITE" id="PS01285">
    <property type="entry name" value="FA58C_1"/>
    <property type="match status" value="1"/>
</dbReference>
<dbReference type="RefSeq" id="XP_019616992.1">
    <property type="nucleotide sequence ID" value="XM_019761433.1"/>
</dbReference>
<evidence type="ECO:0000256" key="2">
    <source>
        <dbReference type="SAM" id="SignalP"/>
    </source>
</evidence>
<feature type="signal peptide" evidence="2">
    <location>
        <begin position="1"/>
        <end position="23"/>
    </location>
</feature>
<evidence type="ECO:0000259" key="3">
    <source>
        <dbReference type="PROSITE" id="PS50022"/>
    </source>
</evidence>
<dbReference type="PROSITE" id="PS50022">
    <property type="entry name" value="FA58C_3"/>
    <property type="match status" value="1"/>
</dbReference>
<dbReference type="InterPro" id="IPR008979">
    <property type="entry name" value="Galactose-bd-like_sf"/>
</dbReference>
<protein>
    <submittedName>
        <fullName evidence="5">EGF-like repeat and discoidin I-like domain-containing protein 3</fullName>
    </submittedName>
</protein>
<dbReference type="CDD" id="cd00057">
    <property type="entry name" value="FA58C"/>
    <property type="match status" value="1"/>
</dbReference>
<sequence>MAQIGVKVALMVATCICSTVCDTQPQPHASWAAEESPELHGKAPNVHCSCNCALPTQTDRQTCESVASMKSDLDALLTWKGVATNHLHHLKNSLQMVHKRLDNFSEKGCSQESAESSLIEDIVANISHKIEEATENIIFNVKGPHPLGVESGEIPDAQIYASSEFDGQHGARRARLFTVPDEDGTGAWCAKYNDADQWLQVDLGKPAEIWGVVTQGRFGSEQCVTAYKLNYSMNGLFWRPYEASGRQKVFQGNEDANTLQRHLFANPVTARYVRFLIQAWRNHICMRMEVLGRYK</sequence>
<feature type="domain" description="F5/8 type C" evidence="3">
    <location>
        <begin position="141"/>
        <end position="293"/>
    </location>
</feature>
<dbReference type="FunFam" id="2.60.120.260:FF:000016">
    <property type="entry name" value="Contactin-associated protein-like 4 isoform 1"/>
    <property type="match status" value="1"/>
</dbReference>
<accession>A0A6P4YE00</accession>
<dbReference type="InterPro" id="IPR000421">
    <property type="entry name" value="FA58C"/>
</dbReference>
<keyword evidence="4" id="KW-1185">Reference proteome</keyword>
<reference evidence="5" key="1">
    <citation type="submission" date="2025-08" db="UniProtKB">
        <authorList>
            <consortium name="RefSeq"/>
        </authorList>
    </citation>
    <scope>IDENTIFICATION</scope>
    <source>
        <tissue evidence="5">Gonad</tissue>
    </source>
</reference>
<proteinExistence type="inferred from homology"/>
<feature type="chain" id="PRO_5027828579" evidence="2">
    <location>
        <begin position="24"/>
        <end position="295"/>
    </location>
</feature>
<dbReference type="SUPFAM" id="SSF49785">
    <property type="entry name" value="Galactose-binding domain-like"/>
    <property type="match status" value="1"/>
</dbReference>
<dbReference type="PANTHER" id="PTHR24543:SF291">
    <property type="entry name" value="SMOKE ALARM, ISOFORM D"/>
    <property type="match status" value="1"/>
</dbReference>
<dbReference type="GeneID" id="109464449"/>
<organism evidence="4 5">
    <name type="scientific">Branchiostoma belcheri</name>
    <name type="common">Amphioxus</name>
    <dbReference type="NCBI Taxonomy" id="7741"/>
    <lineage>
        <taxon>Eukaryota</taxon>
        <taxon>Metazoa</taxon>
        <taxon>Chordata</taxon>
        <taxon>Cephalochordata</taxon>
        <taxon>Leptocardii</taxon>
        <taxon>Amphioxiformes</taxon>
        <taxon>Branchiostomatidae</taxon>
        <taxon>Branchiostoma</taxon>
    </lineage>
</organism>
<dbReference type="PANTHER" id="PTHR24543">
    <property type="entry name" value="MULTICOPPER OXIDASE-RELATED"/>
    <property type="match status" value="1"/>
</dbReference>
<dbReference type="Gene3D" id="2.60.120.260">
    <property type="entry name" value="Galactose-binding domain-like"/>
    <property type="match status" value="1"/>
</dbReference>
<dbReference type="SMART" id="SM00231">
    <property type="entry name" value="FA58C"/>
    <property type="match status" value="1"/>
</dbReference>
<dbReference type="KEGG" id="bbel:109464449"/>
<gene>
    <name evidence="5" type="primary">LOC109464449</name>
</gene>
<dbReference type="Proteomes" id="UP000515135">
    <property type="component" value="Unplaced"/>
</dbReference>
<comment type="similarity">
    <text evidence="1">Belongs to the neurexin family.</text>
</comment>
<keyword evidence="2" id="KW-0732">Signal</keyword>
<evidence type="ECO:0000256" key="1">
    <source>
        <dbReference type="ARBA" id="ARBA00010241"/>
    </source>
</evidence>
<dbReference type="OrthoDB" id="10067267at2759"/>